<proteinExistence type="predicted"/>
<sequence>MGMQKPAKQGYEEKVPDEHRMRIIFSCKNVKNLEKVCDDLMTGAKTGTLKVKGLVRIPTKVAKIVVKHGIQNTNNKIMAEELKDLLSIATFAEQHEVRECFIKDLQLGVKGGLDVYASLDKNVGVENLEGDNKYHAGQHGLQGQLNYGDIGSKIGTEAKLQKASSQLDQMGIIRGGLIHAKYRRLRP</sequence>
<comment type="caution">
    <text evidence="1">The sequence shown here is derived from an EMBL/GenBank/DDBJ whole genome shotgun (WGS) entry which is preliminary data.</text>
</comment>
<dbReference type="Gene3D" id="3.30.70.600">
    <property type="entry name" value="Ribosomal protein S10 domain"/>
    <property type="match status" value="1"/>
</dbReference>
<dbReference type="InterPro" id="IPR001848">
    <property type="entry name" value="Ribosomal_uS10"/>
</dbReference>
<name>A0A835H2N6_9MAGN</name>
<organism evidence="1 2">
    <name type="scientific">Coptis chinensis</name>
    <dbReference type="NCBI Taxonomy" id="261450"/>
    <lineage>
        <taxon>Eukaryota</taxon>
        <taxon>Viridiplantae</taxon>
        <taxon>Streptophyta</taxon>
        <taxon>Embryophyta</taxon>
        <taxon>Tracheophyta</taxon>
        <taxon>Spermatophyta</taxon>
        <taxon>Magnoliopsida</taxon>
        <taxon>Ranunculales</taxon>
        <taxon>Ranunculaceae</taxon>
        <taxon>Coptidoideae</taxon>
        <taxon>Coptis</taxon>
    </lineage>
</organism>
<evidence type="ECO:0000313" key="1">
    <source>
        <dbReference type="EMBL" id="KAF9590532.1"/>
    </source>
</evidence>
<protein>
    <submittedName>
        <fullName evidence="1">Uncharacterized protein</fullName>
    </submittedName>
</protein>
<dbReference type="AlphaFoldDB" id="A0A835H2N6"/>
<gene>
    <name evidence="1" type="ORF">IFM89_035741</name>
</gene>
<dbReference type="OrthoDB" id="10248551at2759"/>
<dbReference type="Proteomes" id="UP000631114">
    <property type="component" value="Unassembled WGS sequence"/>
</dbReference>
<reference evidence="1 2" key="1">
    <citation type="submission" date="2020-10" db="EMBL/GenBank/DDBJ databases">
        <title>The Coptis chinensis genome and diversification of protoberbering-type alkaloids.</title>
        <authorList>
            <person name="Wang B."/>
            <person name="Shu S."/>
            <person name="Song C."/>
            <person name="Liu Y."/>
        </authorList>
    </citation>
    <scope>NUCLEOTIDE SEQUENCE [LARGE SCALE GENOMIC DNA]</scope>
    <source>
        <strain evidence="1">HL-2020</strain>
        <tissue evidence="1">Leaf</tissue>
    </source>
</reference>
<evidence type="ECO:0000313" key="2">
    <source>
        <dbReference type="Proteomes" id="UP000631114"/>
    </source>
</evidence>
<dbReference type="GO" id="GO:0006412">
    <property type="term" value="P:translation"/>
    <property type="evidence" value="ECO:0007669"/>
    <property type="project" value="InterPro"/>
</dbReference>
<dbReference type="PANTHER" id="PTHR11700">
    <property type="entry name" value="30S RIBOSOMAL PROTEIN S10 FAMILY MEMBER"/>
    <property type="match status" value="1"/>
</dbReference>
<dbReference type="EMBL" id="JADFTS010000009">
    <property type="protein sequence ID" value="KAF9590532.1"/>
    <property type="molecule type" value="Genomic_DNA"/>
</dbReference>
<dbReference type="SUPFAM" id="SSF54999">
    <property type="entry name" value="Ribosomal protein S10"/>
    <property type="match status" value="1"/>
</dbReference>
<accession>A0A835H2N6</accession>
<dbReference type="InterPro" id="IPR036838">
    <property type="entry name" value="Ribosomal_uS10_dom_sf"/>
</dbReference>
<dbReference type="GO" id="GO:0005840">
    <property type="term" value="C:ribosome"/>
    <property type="evidence" value="ECO:0007669"/>
    <property type="project" value="InterPro"/>
</dbReference>
<keyword evidence="2" id="KW-1185">Reference proteome</keyword>
<dbReference type="GO" id="GO:0003735">
    <property type="term" value="F:structural constituent of ribosome"/>
    <property type="evidence" value="ECO:0007669"/>
    <property type="project" value="InterPro"/>
</dbReference>